<name>A0A1X6MVZ9_9APHY</name>
<evidence type="ECO:0000313" key="1">
    <source>
        <dbReference type="EMBL" id="OSX60519.1"/>
    </source>
</evidence>
<evidence type="ECO:0000313" key="2">
    <source>
        <dbReference type="Proteomes" id="UP000194127"/>
    </source>
</evidence>
<sequence length="158" mass="17155">MWGPVLLLASMQQEPSPRIREDKYHPLKCRAAEASLYTGKDKGRLCALVRAQLVHAQHADAAQGAEYSRDAHHPTFGKGKAAEAGLYTGEDKGRLCALVRAQLVHAQLVHAQLVRAQLVHAQHADAALGASESVWLCQWSPSCAAHCRPIYSNLSTGK</sequence>
<dbReference type="RefSeq" id="XP_024337313.1">
    <property type="nucleotide sequence ID" value="XM_024486194.1"/>
</dbReference>
<dbReference type="EMBL" id="KZ110600">
    <property type="protein sequence ID" value="OSX60519.1"/>
    <property type="molecule type" value="Genomic_DNA"/>
</dbReference>
<dbReference type="OrthoDB" id="10295723at2759"/>
<organism evidence="1 2">
    <name type="scientific">Postia placenta MAD-698-R-SB12</name>
    <dbReference type="NCBI Taxonomy" id="670580"/>
    <lineage>
        <taxon>Eukaryota</taxon>
        <taxon>Fungi</taxon>
        <taxon>Dikarya</taxon>
        <taxon>Basidiomycota</taxon>
        <taxon>Agaricomycotina</taxon>
        <taxon>Agaricomycetes</taxon>
        <taxon>Polyporales</taxon>
        <taxon>Adustoporiaceae</taxon>
        <taxon>Rhodonia</taxon>
    </lineage>
</organism>
<keyword evidence="2" id="KW-1185">Reference proteome</keyword>
<reference evidence="1 2" key="1">
    <citation type="submission" date="2017-04" db="EMBL/GenBank/DDBJ databases">
        <title>Genome Sequence of the Model Brown-Rot Fungus Postia placenta SB12.</title>
        <authorList>
            <consortium name="DOE Joint Genome Institute"/>
            <person name="Gaskell J."/>
            <person name="Kersten P."/>
            <person name="Larrondo L.F."/>
            <person name="Canessa P."/>
            <person name="Martinez D."/>
            <person name="Hibbett D."/>
            <person name="Schmoll M."/>
            <person name="Kubicek C.P."/>
            <person name="Martinez A.T."/>
            <person name="Yadav J."/>
            <person name="Master E."/>
            <person name="Magnuson J.K."/>
            <person name="James T."/>
            <person name="Yaver D."/>
            <person name="Berka R."/>
            <person name="Labutti K."/>
            <person name="Lipzen A."/>
            <person name="Aerts A."/>
            <person name="Barry K."/>
            <person name="Henrissat B."/>
            <person name="Blanchette R."/>
            <person name="Grigoriev I."/>
            <person name="Cullen D."/>
        </authorList>
    </citation>
    <scope>NUCLEOTIDE SEQUENCE [LARGE SCALE GENOMIC DNA]</scope>
    <source>
        <strain evidence="1 2">MAD-698-R-SB12</strain>
    </source>
</reference>
<dbReference type="GeneID" id="36331143"/>
<gene>
    <name evidence="1" type="ORF">POSPLADRAFT_1148544</name>
</gene>
<dbReference type="Proteomes" id="UP000194127">
    <property type="component" value="Unassembled WGS sequence"/>
</dbReference>
<proteinExistence type="predicted"/>
<dbReference type="AlphaFoldDB" id="A0A1X6MVZ9"/>
<protein>
    <submittedName>
        <fullName evidence="1">Uncharacterized protein</fullName>
    </submittedName>
</protein>
<accession>A0A1X6MVZ9</accession>